<dbReference type="EMBL" id="BMXG01000010">
    <property type="protein sequence ID" value="GHC02010.1"/>
    <property type="molecule type" value="Genomic_DNA"/>
</dbReference>
<evidence type="ECO:0000256" key="2">
    <source>
        <dbReference type="SAM" id="Phobius"/>
    </source>
</evidence>
<keyword evidence="4" id="KW-1185">Reference proteome</keyword>
<keyword evidence="2" id="KW-0472">Membrane</keyword>
<sequence>MSQDADDNKIDKAVTGRTVPDAVVEITLSIIKALGPAAYIVIIGVILFAAYYYGNQQSQRELDTAKKSLNEQAQQFESVRSQFFAGLGEIGTSQIDSIRQTMALGEQINAREKAISIEANNVAQINSMNSKLESDRIAFLAKIKEQSEDIINMNSLIDELKKSLDSERKLREEYYEQLVDLANSYNEQPDDDLNGYFKLQPTDKNILLSYLAPSESEAISIINGILKSDDSDGLIRLRELRGLGYDVLVKAIEATPDNLEWGVAKINKYKPEKVFFIGESDSHSIKNIGIFDLLGNTISEVRFIDEIRIMHVASGSDTFYLEEIVVLFEDDDAIAMNFYSATDNSSLSITEIIRTVLETGSETFTIKSIDGSNSIYLSKIINFSSPEEIKEIINERKYKQDFYLLNYFEIDLKMMNLIYKYSNPVPPNSEDAVRFLEELFNACGRGDTDAFINLTYYQPNRAWGEFGYAIAYDTIKNELTQFTEVMVGNGQLEVYMFQAKYSTKYDNEFIRFYIYRKKLSSDKFKISDPSQVYDLSLDNPFEL</sequence>
<dbReference type="AlphaFoldDB" id="A0A8J3GE96"/>
<dbReference type="RefSeq" id="WP_189514297.1">
    <property type="nucleotide sequence ID" value="NZ_BMXG01000010.1"/>
</dbReference>
<keyword evidence="1" id="KW-0175">Coiled coil</keyword>
<feature type="coiled-coil region" evidence="1">
    <location>
        <begin position="143"/>
        <end position="177"/>
    </location>
</feature>
<dbReference type="Proteomes" id="UP000642829">
    <property type="component" value="Unassembled WGS sequence"/>
</dbReference>
<protein>
    <submittedName>
        <fullName evidence="3">Uncharacterized protein</fullName>
    </submittedName>
</protein>
<reference evidence="3" key="1">
    <citation type="journal article" date="2014" name="Int. J. Syst. Evol. Microbiol.">
        <title>Complete genome sequence of Corynebacterium casei LMG S-19264T (=DSM 44701T), isolated from a smear-ripened cheese.</title>
        <authorList>
            <consortium name="US DOE Joint Genome Institute (JGI-PGF)"/>
            <person name="Walter F."/>
            <person name="Albersmeier A."/>
            <person name="Kalinowski J."/>
            <person name="Ruckert C."/>
        </authorList>
    </citation>
    <scope>NUCLEOTIDE SEQUENCE</scope>
    <source>
        <strain evidence="3">KCTC 12870</strain>
    </source>
</reference>
<evidence type="ECO:0000313" key="3">
    <source>
        <dbReference type="EMBL" id="GHC02010.1"/>
    </source>
</evidence>
<comment type="caution">
    <text evidence="3">The sequence shown here is derived from an EMBL/GenBank/DDBJ whole genome shotgun (WGS) entry which is preliminary data.</text>
</comment>
<name>A0A8J3GE96_9BACT</name>
<keyword evidence="2" id="KW-0812">Transmembrane</keyword>
<keyword evidence="2" id="KW-1133">Transmembrane helix</keyword>
<organism evidence="3 4">
    <name type="scientific">Cerasicoccus arenae</name>
    <dbReference type="NCBI Taxonomy" id="424488"/>
    <lineage>
        <taxon>Bacteria</taxon>
        <taxon>Pseudomonadati</taxon>
        <taxon>Verrucomicrobiota</taxon>
        <taxon>Opitutia</taxon>
        <taxon>Puniceicoccales</taxon>
        <taxon>Cerasicoccaceae</taxon>
        <taxon>Cerasicoccus</taxon>
    </lineage>
</organism>
<accession>A0A8J3GE96</accession>
<feature type="transmembrane region" description="Helical" evidence="2">
    <location>
        <begin position="37"/>
        <end position="54"/>
    </location>
</feature>
<reference evidence="3" key="2">
    <citation type="submission" date="2020-09" db="EMBL/GenBank/DDBJ databases">
        <authorList>
            <person name="Sun Q."/>
            <person name="Kim S."/>
        </authorList>
    </citation>
    <scope>NUCLEOTIDE SEQUENCE</scope>
    <source>
        <strain evidence="3">KCTC 12870</strain>
    </source>
</reference>
<proteinExistence type="predicted"/>
<evidence type="ECO:0000256" key="1">
    <source>
        <dbReference type="SAM" id="Coils"/>
    </source>
</evidence>
<evidence type="ECO:0000313" key="4">
    <source>
        <dbReference type="Proteomes" id="UP000642829"/>
    </source>
</evidence>
<gene>
    <name evidence="3" type="ORF">GCM10007047_18120</name>
</gene>